<dbReference type="InterPro" id="IPR016039">
    <property type="entry name" value="Thiolase-like"/>
</dbReference>
<keyword evidence="3 4" id="KW-0808">Transferase</keyword>
<evidence type="ECO:0000256" key="2">
    <source>
        <dbReference type="ARBA" id="ARBA00008467"/>
    </source>
</evidence>
<dbReference type="GO" id="GO:0004315">
    <property type="term" value="F:3-oxoacyl-[acyl-carrier-protein] synthase activity"/>
    <property type="evidence" value="ECO:0007669"/>
    <property type="project" value="UniProtKB-EC"/>
</dbReference>
<sequence length="420" mass="44362">MNTTAYSTGNRTMKRVVVTGIGGITPLGNDWAGIEARLRQFHNAVRRMGEWDYFDKLNGRLGAPVDDFSLPTHWSRKHVRSMGRVAQLAVAASERALADAGLLHDERIADGRMGVAYGSSGGSIEPARTVGHMLETGSMQGVTATSYIQMMAHTTAVNVGVFFGLKGRVITTSSACTSGSQAIGYGYEAIQQGKQTLMLCGGAEELSGPGAAVFDTLFATSTRNDTPELTPRPFDAGRDGLVVGEGATTLILEEYEHALARGARIYAEVVGFGTNSDGAHITQPTRETMAGAMRLALADAGLPASAIGYVSAHGTATDRGDVAESHATADVLGAGVPISSMKSYVGHTLGACGALEAWWAIEMMRGGWFAPTINLDTPDPECAPLDYLTGEGRDIQTDHVMNNNFAFGGINTSLIFKAHR</sequence>
<gene>
    <name evidence="6" type="ORF">J2T07_003359</name>
</gene>
<organism evidence="6 7">
    <name type="scientific">Luteibacter jiangsuensis</name>
    <dbReference type="NCBI Taxonomy" id="637577"/>
    <lineage>
        <taxon>Bacteria</taxon>
        <taxon>Pseudomonadati</taxon>
        <taxon>Pseudomonadota</taxon>
        <taxon>Gammaproteobacteria</taxon>
        <taxon>Lysobacterales</taxon>
        <taxon>Rhodanobacteraceae</taxon>
        <taxon>Luteibacter</taxon>
    </lineage>
</organism>
<protein>
    <submittedName>
        <fullName evidence="6">3-oxoacyl-[acyl-carrier-protein] synthase II</fullName>
        <ecNumber evidence="6">2.3.1.179</ecNumber>
    </submittedName>
</protein>
<dbReference type="EC" id="2.3.1.179" evidence="6"/>
<dbReference type="EMBL" id="JAUSSK010000005">
    <property type="protein sequence ID" value="MDQ0011149.1"/>
    <property type="molecule type" value="Genomic_DNA"/>
</dbReference>
<comment type="pathway">
    <text evidence="1">Lipid metabolism; fatty acid biosynthesis.</text>
</comment>
<dbReference type="Proteomes" id="UP001237737">
    <property type="component" value="Unassembled WGS sequence"/>
</dbReference>
<keyword evidence="6" id="KW-0012">Acyltransferase</keyword>
<proteinExistence type="inferred from homology"/>
<dbReference type="NCBIfam" id="NF006587">
    <property type="entry name" value="PRK09116.1"/>
    <property type="match status" value="1"/>
</dbReference>
<dbReference type="InterPro" id="IPR020841">
    <property type="entry name" value="PKS_Beta-ketoAc_synthase_dom"/>
</dbReference>
<dbReference type="SMART" id="SM00825">
    <property type="entry name" value="PKS_KS"/>
    <property type="match status" value="1"/>
</dbReference>
<accession>A0ABT9T1K1</accession>
<evidence type="ECO:0000313" key="7">
    <source>
        <dbReference type="Proteomes" id="UP001237737"/>
    </source>
</evidence>
<dbReference type="InterPro" id="IPR014031">
    <property type="entry name" value="Ketoacyl_synth_C"/>
</dbReference>
<evidence type="ECO:0000313" key="6">
    <source>
        <dbReference type="EMBL" id="MDQ0011149.1"/>
    </source>
</evidence>
<name>A0ABT9T1K1_9GAMM</name>
<keyword evidence="7" id="KW-1185">Reference proteome</keyword>
<evidence type="ECO:0000259" key="5">
    <source>
        <dbReference type="PROSITE" id="PS52004"/>
    </source>
</evidence>
<dbReference type="PROSITE" id="PS52004">
    <property type="entry name" value="KS3_2"/>
    <property type="match status" value="1"/>
</dbReference>
<dbReference type="SUPFAM" id="SSF53901">
    <property type="entry name" value="Thiolase-like"/>
    <property type="match status" value="2"/>
</dbReference>
<dbReference type="PANTHER" id="PTHR11712:SF325">
    <property type="entry name" value="3-OXOACYL-(ACYL-CARRIER-PROTEIN) SYNTHASE II FABF"/>
    <property type="match status" value="1"/>
</dbReference>
<dbReference type="InterPro" id="IPR000794">
    <property type="entry name" value="Beta-ketoacyl_synthase"/>
</dbReference>
<feature type="domain" description="Ketosynthase family 3 (KS3)" evidence="5">
    <location>
        <begin position="13"/>
        <end position="418"/>
    </location>
</feature>
<evidence type="ECO:0000256" key="4">
    <source>
        <dbReference type="RuleBase" id="RU003694"/>
    </source>
</evidence>
<comment type="similarity">
    <text evidence="2 4">Belongs to the thiolase-like superfamily. Beta-ketoacyl-ACP synthases family.</text>
</comment>
<evidence type="ECO:0000256" key="1">
    <source>
        <dbReference type="ARBA" id="ARBA00005194"/>
    </source>
</evidence>
<comment type="caution">
    <text evidence="6">The sequence shown here is derived from an EMBL/GenBank/DDBJ whole genome shotgun (WGS) entry which is preliminary data.</text>
</comment>
<dbReference type="PROSITE" id="PS00606">
    <property type="entry name" value="KS3_1"/>
    <property type="match status" value="1"/>
</dbReference>
<dbReference type="Pfam" id="PF00109">
    <property type="entry name" value="ketoacyl-synt"/>
    <property type="match status" value="1"/>
</dbReference>
<evidence type="ECO:0000256" key="3">
    <source>
        <dbReference type="ARBA" id="ARBA00022679"/>
    </source>
</evidence>
<dbReference type="PANTHER" id="PTHR11712">
    <property type="entry name" value="POLYKETIDE SYNTHASE-RELATED"/>
    <property type="match status" value="1"/>
</dbReference>
<dbReference type="InterPro" id="IPR018201">
    <property type="entry name" value="Ketoacyl_synth_AS"/>
</dbReference>
<dbReference type="Pfam" id="PF02801">
    <property type="entry name" value="Ketoacyl-synt_C"/>
    <property type="match status" value="1"/>
</dbReference>
<dbReference type="Gene3D" id="3.40.47.10">
    <property type="match status" value="2"/>
</dbReference>
<reference evidence="6 7" key="1">
    <citation type="submission" date="2023-07" db="EMBL/GenBank/DDBJ databases">
        <title>Sorghum-associated microbial communities from plants grown in Nebraska, USA.</title>
        <authorList>
            <person name="Schachtman D."/>
        </authorList>
    </citation>
    <scope>NUCLEOTIDE SEQUENCE [LARGE SCALE GENOMIC DNA]</scope>
    <source>
        <strain evidence="6 7">CC60</strain>
    </source>
</reference>
<dbReference type="InterPro" id="IPR014030">
    <property type="entry name" value="Ketoacyl_synth_N"/>
</dbReference>
<dbReference type="CDD" id="cd00834">
    <property type="entry name" value="KAS_I_II"/>
    <property type="match status" value="1"/>
</dbReference>